<dbReference type="Proteomes" id="UP000681967">
    <property type="component" value="Unassembled WGS sequence"/>
</dbReference>
<dbReference type="EMBL" id="CAJOBH010057103">
    <property type="protein sequence ID" value="CAF4407318.1"/>
    <property type="molecule type" value="Genomic_DNA"/>
</dbReference>
<evidence type="ECO:0000313" key="1">
    <source>
        <dbReference type="EMBL" id="CAF4407318.1"/>
    </source>
</evidence>
<gene>
    <name evidence="1" type="ORF">BYL167_LOCUS31826</name>
    <name evidence="3" type="ORF">BYL167_LOCUS41722</name>
    <name evidence="2" type="ORF">GIL414_LOCUS38237</name>
</gene>
<dbReference type="AlphaFoldDB" id="A0A8S2YX80"/>
<feature type="non-terminal residue" evidence="2">
    <location>
        <position position="1"/>
    </location>
</feature>
<dbReference type="InterPro" id="IPR027417">
    <property type="entry name" value="P-loop_NTPase"/>
</dbReference>
<dbReference type="PANTHER" id="PTHR23305">
    <property type="entry name" value="OBG GTPASE FAMILY"/>
    <property type="match status" value="1"/>
</dbReference>
<dbReference type="EMBL" id="CAJOBH010106508">
    <property type="protein sequence ID" value="CAF4639950.1"/>
    <property type="molecule type" value="Genomic_DNA"/>
</dbReference>
<evidence type="ECO:0000313" key="2">
    <source>
        <dbReference type="EMBL" id="CAF4584885.1"/>
    </source>
</evidence>
<dbReference type="SUPFAM" id="SSF52540">
    <property type="entry name" value="P-loop containing nucleoside triphosphate hydrolases"/>
    <property type="match status" value="1"/>
</dbReference>
<protein>
    <recommendedName>
        <fullName evidence="5">GTP-binding protein</fullName>
    </recommendedName>
</protein>
<comment type="caution">
    <text evidence="2">The sequence shown here is derived from an EMBL/GenBank/DDBJ whole genome shotgun (WGS) entry which is preliminary data.</text>
</comment>
<evidence type="ECO:0000313" key="3">
    <source>
        <dbReference type="EMBL" id="CAF4639950.1"/>
    </source>
</evidence>
<sequence length="73" mass="8493">LFNTSKPMVYLLNMSEEDYIKKKNKWLSKVKQWIDEHDPGATVIPFSANYEYRLIDLSAEESEKAIKESGAPR</sequence>
<dbReference type="PANTHER" id="PTHR23305:SF11">
    <property type="entry name" value="OBG-LIKE ATPASE 1"/>
    <property type="match status" value="1"/>
</dbReference>
<accession>A0A8S2YX80</accession>
<dbReference type="Proteomes" id="UP000681720">
    <property type="component" value="Unassembled WGS sequence"/>
</dbReference>
<evidence type="ECO:0008006" key="5">
    <source>
        <dbReference type="Google" id="ProtNLM"/>
    </source>
</evidence>
<evidence type="ECO:0000313" key="4">
    <source>
        <dbReference type="Proteomes" id="UP000681720"/>
    </source>
</evidence>
<dbReference type="GO" id="GO:0016887">
    <property type="term" value="F:ATP hydrolysis activity"/>
    <property type="evidence" value="ECO:0007669"/>
    <property type="project" value="TreeGrafter"/>
</dbReference>
<dbReference type="Gene3D" id="3.40.50.300">
    <property type="entry name" value="P-loop containing nucleotide triphosphate hydrolases"/>
    <property type="match status" value="1"/>
</dbReference>
<proteinExistence type="predicted"/>
<name>A0A8S2YX80_9BILA</name>
<dbReference type="GO" id="GO:0005737">
    <property type="term" value="C:cytoplasm"/>
    <property type="evidence" value="ECO:0007669"/>
    <property type="project" value="TreeGrafter"/>
</dbReference>
<dbReference type="EMBL" id="CAJOBJ010100414">
    <property type="protein sequence ID" value="CAF4584885.1"/>
    <property type="molecule type" value="Genomic_DNA"/>
</dbReference>
<reference evidence="2" key="1">
    <citation type="submission" date="2021-02" db="EMBL/GenBank/DDBJ databases">
        <authorList>
            <person name="Nowell W R."/>
        </authorList>
    </citation>
    <scope>NUCLEOTIDE SEQUENCE</scope>
</reference>
<organism evidence="2 4">
    <name type="scientific">Rotaria magnacalcarata</name>
    <dbReference type="NCBI Taxonomy" id="392030"/>
    <lineage>
        <taxon>Eukaryota</taxon>
        <taxon>Metazoa</taxon>
        <taxon>Spiralia</taxon>
        <taxon>Gnathifera</taxon>
        <taxon>Rotifera</taxon>
        <taxon>Eurotatoria</taxon>
        <taxon>Bdelloidea</taxon>
        <taxon>Philodinida</taxon>
        <taxon>Philodinidae</taxon>
        <taxon>Rotaria</taxon>
    </lineage>
</organism>